<dbReference type="InterPro" id="IPR039426">
    <property type="entry name" value="TonB-dep_rcpt-like"/>
</dbReference>
<proteinExistence type="inferred from homology"/>
<gene>
    <name evidence="12" type="ORF">HUO12_11620</name>
</gene>
<keyword evidence="13" id="KW-1185">Reference proteome</keyword>
<feature type="domain" description="TonB-dependent receptor plug" evidence="11">
    <location>
        <begin position="50"/>
        <end position="152"/>
    </location>
</feature>
<comment type="subcellular location">
    <subcellularLocation>
        <location evidence="1 8">Cell outer membrane</location>
        <topology evidence="1 8">Multi-pass membrane protein</topology>
    </subcellularLocation>
</comment>
<evidence type="ECO:0000313" key="13">
    <source>
        <dbReference type="Proteomes" id="UP000546031"/>
    </source>
</evidence>
<dbReference type="Pfam" id="PF00593">
    <property type="entry name" value="TonB_dep_Rec_b-barrel"/>
    <property type="match status" value="1"/>
</dbReference>
<evidence type="ECO:0000256" key="6">
    <source>
        <dbReference type="ARBA" id="ARBA00023136"/>
    </source>
</evidence>
<evidence type="ECO:0000256" key="7">
    <source>
        <dbReference type="ARBA" id="ARBA00023237"/>
    </source>
</evidence>
<dbReference type="GO" id="GO:0009279">
    <property type="term" value="C:cell outer membrane"/>
    <property type="evidence" value="ECO:0007669"/>
    <property type="project" value="UniProtKB-SubCell"/>
</dbReference>
<dbReference type="InterPro" id="IPR037066">
    <property type="entry name" value="Plug_dom_sf"/>
</dbReference>
<evidence type="ECO:0000256" key="4">
    <source>
        <dbReference type="ARBA" id="ARBA00022692"/>
    </source>
</evidence>
<evidence type="ECO:0000256" key="2">
    <source>
        <dbReference type="ARBA" id="ARBA00022448"/>
    </source>
</evidence>
<evidence type="ECO:0000256" key="5">
    <source>
        <dbReference type="ARBA" id="ARBA00023077"/>
    </source>
</evidence>
<dbReference type="AlphaFoldDB" id="A0A850HF19"/>
<evidence type="ECO:0000313" key="12">
    <source>
        <dbReference type="EMBL" id="NVE95548.1"/>
    </source>
</evidence>
<dbReference type="InterPro" id="IPR012910">
    <property type="entry name" value="Plug_dom"/>
</dbReference>
<dbReference type="InterPro" id="IPR010104">
    <property type="entry name" value="TonB_rcpt_bac"/>
</dbReference>
<dbReference type="Proteomes" id="UP000546031">
    <property type="component" value="Unassembled WGS sequence"/>
</dbReference>
<dbReference type="PANTHER" id="PTHR40980:SF3">
    <property type="entry name" value="TONB-DEPENDENT RECEPTOR-LIKE BETA-BARREL DOMAIN-CONTAINING PROTEIN"/>
    <property type="match status" value="1"/>
</dbReference>
<keyword evidence="12" id="KW-0675">Receptor</keyword>
<dbReference type="Pfam" id="PF07715">
    <property type="entry name" value="Plug"/>
    <property type="match status" value="1"/>
</dbReference>
<evidence type="ECO:0000256" key="8">
    <source>
        <dbReference type="PROSITE-ProRule" id="PRU01360"/>
    </source>
</evidence>
<keyword evidence="3 8" id="KW-1134">Transmembrane beta strand</keyword>
<feature type="domain" description="TonB-dependent receptor-like beta-barrel" evidence="10">
    <location>
        <begin position="463"/>
        <end position="992"/>
    </location>
</feature>
<dbReference type="Gene3D" id="2.170.130.10">
    <property type="entry name" value="TonB-dependent receptor, plug domain"/>
    <property type="match status" value="1"/>
</dbReference>
<dbReference type="NCBIfam" id="TIGR01782">
    <property type="entry name" value="TonB-Xanth-Caul"/>
    <property type="match status" value="1"/>
</dbReference>
<protein>
    <submittedName>
        <fullName evidence="12">TonB-dependent receptor</fullName>
    </submittedName>
</protein>
<dbReference type="EMBL" id="JABWTA010000001">
    <property type="protein sequence ID" value="NVE95548.1"/>
    <property type="molecule type" value="Genomic_DNA"/>
</dbReference>
<reference evidence="12 13" key="1">
    <citation type="submission" date="2020-06" db="EMBL/GenBank/DDBJ databases">
        <title>Altererythrobacter lutimaris sp. nov., a marine bacterium isolated from a tidal flat.</title>
        <authorList>
            <person name="Kim D."/>
            <person name="Yoo Y."/>
            <person name="Kim J.-J."/>
        </authorList>
    </citation>
    <scope>NUCLEOTIDE SEQUENCE [LARGE SCALE GENOMIC DNA]</scope>
    <source>
        <strain evidence="12 13">JGD-16</strain>
    </source>
</reference>
<evidence type="ECO:0000259" key="10">
    <source>
        <dbReference type="Pfam" id="PF00593"/>
    </source>
</evidence>
<accession>A0A850HF19</accession>
<keyword evidence="4 8" id="KW-0812">Transmembrane</keyword>
<dbReference type="PANTHER" id="PTHR40980">
    <property type="entry name" value="PLUG DOMAIN-CONTAINING PROTEIN"/>
    <property type="match status" value="1"/>
</dbReference>
<dbReference type="Gene3D" id="2.40.170.20">
    <property type="entry name" value="TonB-dependent receptor, beta-barrel domain"/>
    <property type="match status" value="1"/>
</dbReference>
<dbReference type="PROSITE" id="PS52016">
    <property type="entry name" value="TONB_DEPENDENT_REC_3"/>
    <property type="match status" value="1"/>
</dbReference>
<name>A0A850HF19_9SPHN</name>
<keyword evidence="6 8" id="KW-0472">Membrane</keyword>
<keyword evidence="7 8" id="KW-0998">Cell outer membrane</keyword>
<evidence type="ECO:0000256" key="3">
    <source>
        <dbReference type="ARBA" id="ARBA00022452"/>
    </source>
</evidence>
<evidence type="ECO:0000256" key="9">
    <source>
        <dbReference type="RuleBase" id="RU003357"/>
    </source>
</evidence>
<keyword evidence="2 8" id="KW-0813">Transport</keyword>
<comment type="similarity">
    <text evidence="8 9">Belongs to the TonB-dependent receptor family.</text>
</comment>
<comment type="caution">
    <text evidence="12">The sequence shown here is derived from an EMBL/GenBank/DDBJ whole genome shotgun (WGS) entry which is preliminary data.</text>
</comment>
<sequence>MLTGSAIALIPGAALAQDNANDGSAIDNSEENTIVVTGIRSSLASALNEKRNADSLIEVIQAEDIGKLPDQNLAEVLENITGVQITRENGVGTGVQIRGTDSNRLEINGITTVGAGNGRGGINFEDLNPAIIAGVEVIKAPEASTIEGSVGGTINLKTIRPLDLTDTLLSVRGQLEDSSLSSGGLDPRLSAAFGKTWETSDGRRFGFVLSGSYTESTNTAFRPRLDRDNLTDCTGDTPPTSCPAGATGFLGVQFLNQVQETQNFETFNIAGSIEGEVTDRLTLFADYIYTDQTRRLAGSRVQFSNVSRLNGASDASGTGANINFTDFETFDLGTDAIGQDLGSILAVTAGTFTPYQASDFATLDDFRNAGRGAPFLRVSSDNGSRLTTSDVFRAGGNWEGERLTVAAEFSRVTADTVNPNLSSTLNFINPNSDIAPNNSAGTSFRDENGIPIIFDFRDGISFGINFADPFAPTPDQLLDGSNYVLDGTPTYSANVQENAENAFRIDASYDLAGAVGFITSFDAGYRYSKRTTLRDNRQASRSGSSSLAGSLNAGGIADLLTTIPDNFGDGTGSDLFVSGVLHLDPTNGANPEDTVAAINAAAAVQGLGPIFTSDLESIAGDFFDITEETHALYGQVNFATEDGRFRGNAGLRWVDTSISSTANVLGNGVPTLNTVNSGYDHFLPRVNLAFEATDDIVLRASFSKEINRPGFVSISSALELPDAGGVNSNAVAGNPDLRPEEVTSYDVSASWYFAPEAVISIGYFRKERDGLFGVNVDEPGGPGDPGVNAPNTRDTVGPDCEGGGIFSPLTEAGIFGNGETGVCVGLQAPFNSDGTTTQEGVEVAFQYNLSDWEDRLGSFGWLSGLGLVANYTYQTESNNSGFTDIAGSRAQAVFASLGFDPAVNPVQRETATLLNLSKHAYNLTAYYEKYGLSARVRYTWRDTFRTDDLPGTGNVFEPLGFRGAVEPRGQLNAGISYDITDQINVGVEGTNLTKSSQNISCVNDGALLCYEGITDRRIQFGVRFTL</sequence>
<keyword evidence="5 9" id="KW-0798">TonB box</keyword>
<dbReference type="SUPFAM" id="SSF56935">
    <property type="entry name" value="Porins"/>
    <property type="match status" value="1"/>
</dbReference>
<dbReference type="RefSeq" id="WP_176273758.1">
    <property type="nucleotide sequence ID" value="NZ_JABWTA010000001.1"/>
</dbReference>
<evidence type="ECO:0000256" key="1">
    <source>
        <dbReference type="ARBA" id="ARBA00004571"/>
    </source>
</evidence>
<dbReference type="InterPro" id="IPR036942">
    <property type="entry name" value="Beta-barrel_TonB_sf"/>
</dbReference>
<dbReference type="InterPro" id="IPR000531">
    <property type="entry name" value="Beta-barrel_TonB"/>
</dbReference>
<evidence type="ECO:0000259" key="11">
    <source>
        <dbReference type="Pfam" id="PF07715"/>
    </source>
</evidence>
<organism evidence="12 13">
    <name type="scientific">Altererythrobacter lutimaris</name>
    <dbReference type="NCBI Taxonomy" id="2743979"/>
    <lineage>
        <taxon>Bacteria</taxon>
        <taxon>Pseudomonadati</taxon>
        <taxon>Pseudomonadota</taxon>
        <taxon>Alphaproteobacteria</taxon>
        <taxon>Sphingomonadales</taxon>
        <taxon>Erythrobacteraceae</taxon>
        <taxon>Altererythrobacter</taxon>
    </lineage>
</organism>